<feature type="compositionally biased region" description="Basic and acidic residues" evidence="1">
    <location>
        <begin position="51"/>
        <end position="65"/>
    </location>
</feature>
<evidence type="ECO:0000313" key="3">
    <source>
        <dbReference type="Proteomes" id="UP001162029"/>
    </source>
</evidence>
<proteinExistence type="predicted"/>
<name>A0AAV0TYH1_9STRA</name>
<dbReference type="Proteomes" id="UP001162029">
    <property type="component" value="Unassembled WGS sequence"/>
</dbReference>
<sequence>MATEARNSTGTLEDKPPWRTKAYVLETWPPPREVAPAELKKEDFNTNAECGEGRIREAGQEEKGQTRTAENDAEEEPCQENEAKWGYHN</sequence>
<reference evidence="2" key="1">
    <citation type="submission" date="2022-12" db="EMBL/GenBank/DDBJ databases">
        <authorList>
            <person name="Webb A."/>
        </authorList>
    </citation>
    <scope>NUCLEOTIDE SEQUENCE</scope>
    <source>
        <strain evidence="2">Pd1</strain>
    </source>
</reference>
<dbReference type="AlphaFoldDB" id="A0AAV0TYH1"/>
<comment type="caution">
    <text evidence="2">The sequence shown here is derived from an EMBL/GenBank/DDBJ whole genome shotgun (WGS) entry which is preliminary data.</text>
</comment>
<dbReference type="EMBL" id="CANTFM010000721">
    <property type="protein sequence ID" value="CAI5728911.1"/>
    <property type="molecule type" value="Genomic_DNA"/>
</dbReference>
<organism evidence="2 3">
    <name type="scientific">Peronospora destructor</name>
    <dbReference type="NCBI Taxonomy" id="86335"/>
    <lineage>
        <taxon>Eukaryota</taxon>
        <taxon>Sar</taxon>
        <taxon>Stramenopiles</taxon>
        <taxon>Oomycota</taxon>
        <taxon>Peronosporomycetes</taxon>
        <taxon>Peronosporales</taxon>
        <taxon>Peronosporaceae</taxon>
        <taxon>Peronospora</taxon>
    </lineage>
</organism>
<evidence type="ECO:0000256" key="1">
    <source>
        <dbReference type="SAM" id="MobiDB-lite"/>
    </source>
</evidence>
<evidence type="ECO:0000313" key="2">
    <source>
        <dbReference type="EMBL" id="CAI5728911.1"/>
    </source>
</evidence>
<gene>
    <name evidence="2" type="ORF">PDE001_LOCUS4137</name>
</gene>
<feature type="region of interest" description="Disordered" evidence="1">
    <location>
        <begin position="40"/>
        <end position="89"/>
    </location>
</feature>
<accession>A0AAV0TYH1</accession>
<protein>
    <submittedName>
        <fullName evidence="2">Uncharacterized protein</fullName>
    </submittedName>
</protein>
<keyword evidence="3" id="KW-1185">Reference proteome</keyword>